<keyword evidence="3" id="KW-1185">Reference proteome</keyword>
<dbReference type="Gene3D" id="3.40.50.300">
    <property type="entry name" value="P-loop containing nucleotide triphosphate hydrolases"/>
    <property type="match status" value="2"/>
</dbReference>
<feature type="domain" description="Helicase ATP-binding" evidence="1">
    <location>
        <begin position="43"/>
        <end position="311"/>
    </location>
</feature>
<dbReference type="SMART" id="SM00487">
    <property type="entry name" value="DEXDc"/>
    <property type="match status" value="1"/>
</dbReference>
<dbReference type="EMBL" id="RAWG01000084">
    <property type="protein sequence ID" value="RKH42587.1"/>
    <property type="molecule type" value="Genomic_DNA"/>
</dbReference>
<keyword evidence="2" id="KW-0347">Helicase</keyword>
<proteinExistence type="predicted"/>
<dbReference type="InterPro" id="IPR006555">
    <property type="entry name" value="ATP-dep_Helicase_C"/>
</dbReference>
<keyword evidence="2" id="KW-0378">Hydrolase</keyword>
<reference evidence="3" key="1">
    <citation type="submission" date="2018-09" db="EMBL/GenBank/DDBJ databases">
        <authorList>
            <person name="Livingstone P.G."/>
            <person name="Whitworth D.E."/>
        </authorList>
    </citation>
    <scope>NUCLEOTIDE SEQUENCE [LARGE SCALE GENOMIC DNA]</scope>
    <source>
        <strain evidence="3">CA040B</strain>
    </source>
</reference>
<keyword evidence="2" id="KW-0547">Nucleotide-binding</keyword>
<dbReference type="GO" id="GO:0005737">
    <property type="term" value="C:cytoplasm"/>
    <property type="evidence" value="ECO:0007669"/>
    <property type="project" value="TreeGrafter"/>
</dbReference>
<dbReference type="CDD" id="cd00046">
    <property type="entry name" value="SF2-N"/>
    <property type="match status" value="1"/>
</dbReference>
<dbReference type="InterPro" id="IPR011545">
    <property type="entry name" value="DEAD/DEAH_box_helicase_dom"/>
</dbReference>
<sequence length="865" mass="96104">MAFRKMPPPSAVPDSPEKLIRELPRRKIPDVLPHQGEVMRTYAALPPNVADVALQLPTGSGKTLVGLLIAEWLRRKSKERVVYLCPTNQLVHQVAEQAEEKYGLTVTAFTGGKKSYSPVDKASYNNANHVAVTTYSSVFNSNPFFENPDVLILDDAHAAENYVASMWSLRVEKSNNKHDSLHTALRSILKRHISSRDFVRLSGGDEGPVDWSWADKIPTPAFATIHEDIAEVIDAHAEAANLKFEWATIKDRLHACHLYLSTQDILIRPLIPPTWTHAPFERARQRIYMSATLGASGDLERLTGRRTIKRVEIPKGWDRQGVGRRFFIFPGMSLTDDDSLKLRHQLMHRAGRSLVLVPSGNAASKIVDSVKEELKFRTFDAEAIELSKKPFVAMDKAVAIVANRYDGIDFPDAECRLLFIEGLPRAVNTQERFLMSRMGANALFNERVQTRVLQAIGRCTRSLNDFSAVVVTGAELPEYLTDIKRRRYFHPELQAELAFGVEQSEGVPMGDIIENFGMFLDNGPEWEEVNQQIVSRRAGALQEAFPGLSELCGAVAQEVRYQESLWQGDFEASMECAQQVLAGLNAPELQGYRALWHYLAGSAAWLGAQAAKSDALQSKARTHYASAKGAARGIPWLIALASYQVDPSPTEDDVSALMAQLEQVEAVLASLGTVHDGAFARREKEILDGLASKESVPFEQAQRLLGELLGFEAGKVERDASPDPWWIAGNRCIVFEDHSGADPASSLDATKARQAASHPNWMHTNVESSRGTQLLSVLVSPVSTAHEGAIPHLSHFAMWPLEEYRSWAKHALATIREVRTKFVERGDLEWRSVAAKAFQENNLAAAKLYDFLSRRLAAGLLKPVK</sequence>
<dbReference type="GO" id="GO:0016818">
    <property type="term" value="F:hydrolase activity, acting on acid anhydrides, in phosphorus-containing anhydrides"/>
    <property type="evidence" value="ECO:0007669"/>
    <property type="project" value="InterPro"/>
</dbReference>
<dbReference type="GO" id="GO:0005524">
    <property type="term" value="F:ATP binding"/>
    <property type="evidence" value="ECO:0007669"/>
    <property type="project" value="InterPro"/>
</dbReference>
<protein>
    <submittedName>
        <fullName evidence="2">DEAD/DEAH box helicase</fullName>
    </submittedName>
</protein>
<dbReference type="SMART" id="SM00491">
    <property type="entry name" value="HELICc2"/>
    <property type="match status" value="1"/>
</dbReference>
<dbReference type="PROSITE" id="PS51192">
    <property type="entry name" value="HELICASE_ATP_BIND_1"/>
    <property type="match status" value="1"/>
</dbReference>
<dbReference type="SUPFAM" id="SSF52540">
    <property type="entry name" value="P-loop containing nucleoside triphosphate hydrolases"/>
    <property type="match status" value="2"/>
</dbReference>
<gene>
    <name evidence="2" type="ORF">D7X12_15380</name>
</gene>
<dbReference type="InterPro" id="IPR027417">
    <property type="entry name" value="P-loop_NTPase"/>
</dbReference>
<dbReference type="Pfam" id="PF00270">
    <property type="entry name" value="DEAD"/>
    <property type="match status" value="1"/>
</dbReference>
<name>A0A3A8NE30_9BACT</name>
<dbReference type="OrthoDB" id="366844at2"/>
<dbReference type="AlphaFoldDB" id="A0A3A8NE30"/>
<dbReference type="PANTHER" id="PTHR14074">
    <property type="entry name" value="HELICASE WITH DEATH DOMAIN-RELATED"/>
    <property type="match status" value="1"/>
</dbReference>
<evidence type="ECO:0000313" key="3">
    <source>
        <dbReference type="Proteomes" id="UP000273405"/>
    </source>
</evidence>
<comment type="caution">
    <text evidence="2">The sequence shown here is derived from an EMBL/GenBank/DDBJ whole genome shotgun (WGS) entry which is preliminary data.</text>
</comment>
<dbReference type="PANTHER" id="PTHR14074:SF39">
    <property type="entry name" value="FANCONI ANEMIA GROUP M PROTEIN"/>
    <property type="match status" value="1"/>
</dbReference>
<organism evidence="2 3">
    <name type="scientific">Corallococcus sicarius</name>
    <dbReference type="NCBI Taxonomy" id="2316726"/>
    <lineage>
        <taxon>Bacteria</taxon>
        <taxon>Pseudomonadati</taxon>
        <taxon>Myxococcota</taxon>
        <taxon>Myxococcia</taxon>
        <taxon>Myxococcales</taxon>
        <taxon>Cystobacterineae</taxon>
        <taxon>Myxococcaceae</taxon>
        <taxon>Corallococcus</taxon>
    </lineage>
</organism>
<dbReference type="GO" id="GO:0006139">
    <property type="term" value="P:nucleobase-containing compound metabolic process"/>
    <property type="evidence" value="ECO:0007669"/>
    <property type="project" value="InterPro"/>
</dbReference>
<dbReference type="GO" id="GO:0003676">
    <property type="term" value="F:nucleic acid binding"/>
    <property type="evidence" value="ECO:0007669"/>
    <property type="project" value="InterPro"/>
</dbReference>
<dbReference type="InterPro" id="IPR051363">
    <property type="entry name" value="RLR_Helicase"/>
</dbReference>
<dbReference type="Pfam" id="PF13307">
    <property type="entry name" value="Helicase_C_2"/>
    <property type="match status" value="1"/>
</dbReference>
<dbReference type="InterPro" id="IPR014001">
    <property type="entry name" value="Helicase_ATP-bd"/>
</dbReference>
<dbReference type="GO" id="GO:0004386">
    <property type="term" value="F:helicase activity"/>
    <property type="evidence" value="ECO:0007669"/>
    <property type="project" value="UniProtKB-KW"/>
</dbReference>
<keyword evidence="2" id="KW-0067">ATP-binding</keyword>
<accession>A0A3A8NE30</accession>
<evidence type="ECO:0000313" key="2">
    <source>
        <dbReference type="EMBL" id="RKH42587.1"/>
    </source>
</evidence>
<dbReference type="Proteomes" id="UP000273405">
    <property type="component" value="Unassembled WGS sequence"/>
</dbReference>
<evidence type="ECO:0000259" key="1">
    <source>
        <dbReference type="PROSITE" id="PS51192"/>
    </source>
</evidence>